<dbReference type="Gene3D" id="3.90.70.10">
    <property type="entry name" value="Cysteine proteinases"/>
    <property type="match status" value="1"/>
</dbReference>
<dbReference type="GO" id="GO:0006508">
    <property type="term" value="P:proteolysis"/>
    <property type="evidence" value="ECO:0007669"/>
    <property type="project" value="InterPro"/>
</dbReference>
<dbReference type="GO" id="GO:0016020">
    <property type="term" value="C:membrane"/>
    <property type="evidence" value="ECO:0007669"/>
    <property type="project" value="InterPro"/>
</dbReference>
<organism evidence="2 3">
    <name type="scientific">Vibrio quintilis</name>
    <dbReference type="NCBI Taxonomy" id="1117707"/>
    <lineage>
        <taxon>Bacteria</taxon>
        <taxon>Pseudomonadati</taxon>
        <taxon>Pseudomonadota</taxon>
        <taxon>Gammaproteobacteria</taxon>
        <taxon>Vibrionales</taxon>
        <taxon>Vibrionaceae</taxon>
        <taxon>Vibrio</taxon>
    </lineage>
</organism>
<dbReference type="EMBL" id="FRFG01000087">
    <property type="protein sequence ID" value="SHO58966.1"/>
    <property type="molecule type" value="Genomic_DNA"/>
</dbReference>
<gene>
    <name evidence="2" type="ORF">VQ7734_04741</name>
</gene>
<dbReference type="STRING" id="1117707.VQ7734_04741"/>
<sequence length="131" mass="14869">MILESKGIEGFTPDKISQLLLDKYQSTGTTTSDLKYAMTEIGLTTRVFQNSSTNTLLRLQRLVDKDNPAIVQLNMGNNYHFVVLDEIVAMPNKELLFKIRDPAKGVHYGLKQSDFESLWQHGDLLVTKPRN</sequence>
<proteinExistence type="predicted"/>
<dbReference type="Pfam" id="PF03412">
    <property type="entry name" value="Peptidase_C39"/>
    <property type="match status" value="1"/>
</dbReference>
<dbReference type="GO" id="GO:0008233">
    <property type="term" value="F:peptidase activity"/>
    <property type="evidence" value="ECO:0007669"/>
    <property type="project" value="InterPro"/>
</dbReference>
<keyword evidence="3" id="KW-1185">Reference proteome</keyword>
<dbReference type="InterPro" id="IPR005074">
    <property type="entry name" value="Peptidase_C39"/>
</dbReference>
<evidence type="ECO:0000313" key="3">
    <source>
        <dbReference type="Proteomes" id="UP000184600"/>
    </source>
</evidence>
<reference evidence="3" key="1">
    <citation type="submission" date="2016-12" db="EMBL/GenBank/DDBJ databases">
        <authorList>
            <person name="Rodrigo-Torres L."/>
            <person name="Arahal R.D."/>
            <person name="Lucena T."/>
        </authorList>
    </citation>
    <scope>NUCLEOTIDE SEQUENCE [LARGE SCALE GENOMIC DNA]</scope>
</reference>
<name>A0A1M7Z2T7_9VIBR</name>
<dbReference type="GO" id="GO:0005524">
    <property type="term" value="F:ATP binding"/>
    <property type="evidence" value="ECO:0007669"/>
    <property type="project" value="InterPro"/>
</dbReference>
<feature type="domain" description="Peptidase C39" evidence="1">
    <location>
        <begin position="22"/>
        <end position="130"/>
    </location>
</feature>
<dbReference type="Proteomes" id="UP000184600">
    <property type="component" value="Unassembled WGS sequence"/>
</dbReference>
<accession>A0A1M7Z2T7</accession>
<dbReference type="AlphaFoldDB" id="A0A1M7Z2T7"/>
<protein>
    <submittedName>
        <fullName evidence="2">Peptidase C39 family protein</fullName>
    </submittedName>
</protein>
<evidence type="ECO:0000313" key="2">
    <source>
        <dbReference type="EMBL" id="SHO58966.1"/>
    </source>
</evidence>
<evidence type="ECO:0000259" key="1">
    <source>
        <dbReference type="Pfam" id="PF03412"/>
    </source>
</evidence>